<dbReference type="KEGG" id="tle:Tlet_1158"/>
<keyword evidence="1" id="KW-0812">Transmembrane</keyword>
<organism evidence="2 3">
    <name type="scientific">Pseudothermotoga lettingae (strain ATCC BAA-301 / DSM 14385 / NBRC 107922 / TMO)</name>
    <name type="common">Thermotoga lettingae</name>
    <dbReference type="NCBI Taxonomy" id="416591"/>
    <lineage>
        <taxon>Bacteria</taxon>
        <taxon>Thermotogati</taxon>
        <taxon>Thermotogota</taxon>
        <taxon>Thermotogae</taxon>
        <taxon>Thermotogales</taxon>
        <taxon>Thermotogaceae</taxon>
        <taxon>Pseudothermotoga</taxon>
    </lineage>
</organism>
<dbReference type="AlphaFoldDB" id="A8F6D9"/>
<dbReference type="Proteomes" id="UP000002016">
    <property type="component" value="Chromosome"/>
</dbReference>
<evidence type="ECO:0000256" key="1">
    <source>
        <dbReference type="SAM" id="Phobius"/>
    </source>
</evidence>
<dbReference type="PROSITE" id="PS51257">
    <property type="entry name" value="PROKAR_LIPOPROTEIN"/>
    <property type="match status" value="1"/>
</dbReference>
<keyword evidence="1" id="KW-1133">Transmembrane helix</keyword>
<keyword evidence="1" id="KW-0472">Membrane</keyword>
<reference evidence="2 3" key="1">
    <citation type="submission" date="2007-08" db="EMBL/GenBank/DDBJ databases">
        <title>Complete sequence of Thermotoga lettingae TMO.</title>
        <authorList>
            <consortium name="US DOE Joint Genome Institute"/>
            <person name="Copeland A."/>
            <person name="Lucas S."/>
            <person name="Lapidus A."/>
            <person name="Barry K."/>
            <person name="Glavina del Rio T."/>
            <person name="Dalin E."/>
            <person name="Tice H."/>
            <person name="Pitluck S."/>
            <person name="Foster B."/>
            <person name="Bruce D."/>
            <person name="Schmutz J."/>
            <person name="Larimer F."/>
            <person name="Land M."/>
            <person name="Hauser L."/>
            <person name="Kyrpides N."/>
            <person name="Mikhailova N."/>
            <person name="Nelson K."/>
            <person name="Gogarten J.P."/>
            <person name="Noll K."/>
            <person name="Richardson P."/>
        </authorList>
    </citation>
    <scope>NUCLEOTIDE SEQUENCE [LARGE SCALE GENOMIC DNA]</scope>
    <source>
        <strain evidence="3">ATCC BAA-301 / DSM 14385 / NBRC 107922 / TMO</strain>
    </source>
</reference>
<name>A8F6D9_PSELT</name>
<evidence type="ECO:0008006" key="4">
    <source>
        <dbReference type="Google" id="ProtNLM"/>
    </source>
</evidence>
<dbReference type="EMBL" id="CP000812">
    <property type="protein sequence ID" value="ABV33723.1"/>
    <property type="molecule type" value="Genomic_DNA"/>
</dbReference>
<feature type="transmembrane region" description="Helical" evidence="1">
    <location>
        <begin position="16"/>
        <end position="36"/>
    </location>
</feature>
<evidence type="ECO:0000313" key="2">
    <source>
        <dbReference type="EMBL" id="ABV33723.1"/>
    </source>
</evidence>
<reference evidence="2 3" key="2">
    <citation type="journal article" date="2009" name="Proc. Natl. Acad. Sci. U.S.A.">
        <title>On the chimeric nature, thermophilic origin, and phylogenetic placement of the Thermotogales.</title>
        <authorList>
            <person name="Zhaxybayeva O."/>
            <person name="Swithers K.S."/>
            <person name="Lapierre P."/>
            <person name="Fournier G.P."/>
            <person name="Bickhart D.M."/>
            <person name="DeBoy R.T."/>
            <person name="Nelson K.E."/>
            <person name="Nesbo C.L."/>
            <person name="Doolittle W.F."/>
            <person name="Gogarten J.P."/>
            <person name="Noll K.M."/>
        </authorList>
    </citation>
    <scope>NUCLEOTIDE SEQUENCE [LARGE SCALE GENOMIC DNA]</scope>
    <source>
        <strain evidence="3">ATCC BAA-301 / DSM 14385 / NBRC 107922 / TMO</strain>
    </source>
</reference>
<accession>A8F6D9</accession>
<evidence type="ECO:0000313" key="3">
    <source>
        <dbReference type="Proteomes" id="UP000002016"/>
    </source>
</evidence>
<keyword evidence="3" id="KW-1185">Reference proteome</keyword>
<sequence length="195" mass="21624">MITFIKRGGGGDSVKIVFLTFLIAGLFILAGCGFISPTATDVNQIAKSLLNTVLDTLESEIPDPISSPTEFIQLIRKFVYTPDQDATDTDVSEAIMDLTYVPLFDFTWPSTLTSVELKGLSEIESKLLPYNWANPPDFVQKTYMMTVQGETEDGTITSFSLPFLIINDDGYFFAVFVDDTDSATEVRVYPLPLIF</sequence>
<proteinExistence type="predicted"/>
<dbReference type="STRING" id="416591.Tlet_1158"/>
<dbReference type="HOGENOM" id="CLU_1447012_0_0_0"/>
<protein>
    <recommendedName>
        <fullName evidence="4">Lipoprotein</fullName>
    </recommendedName>
</protein>
<gene>
    <name evidence="2" type="ordered locus">Tlet_1158</name>
</gene>